<keyword evidence="3" id="KW-0689">Ribosomal protein</keyword>
<protein>
    <recommendedName>
        <fullName evidence="6">Small ribosomal subunit protein mS23</fullName>
    </recommendedName>
    <alternativeName>
        <fullName evidence="7">37S ribosomal protein S25, mitochondrial</fullName>
    </alternativeName>
</protein>
<reference evidence="10" key="2">
    <citation type="submission" date="2015-01" db="EMBL/GenBank/DDBJ databases">
        <title>Evolutionary Origins and Diversification of the Mycorrhizal Mutualists.</title>
        <authorList>
            <consortium name="DOE Joint Genome Institute"/>
            <consortium name="Mycorrhizal Genomics Consortium"/>
            <person name="Kohler A."/>
            <person name="Kuo A."/>
            <person name="Nagy L.G."/>
            <person name="Floudas D."/>
            <person name="Copeland A."/>
            <person name="Barry K.W."/>
            <person name="Cichocki N."/>
            <person name="Veneault-Fourrey C."/>
            <person name="LaButti K."/>
            <person name="Lindquist E.A."/>
            <person name="Lipzen A."/>
            <person name="Lundell T."/>
            <person name="Morin E."/>
            <person name="Murat C."/>
            <person name="Riley R."/>
            <person name="Ohm R."/>
            <person name="Sun H."/>
            <person name="Tunlid A."/>
            <person name="Henrissat B."/>
            <person name="Grigoriev I.V."/>
            <person name="Hibbett D.S."/>
            <person name="Martin F."/>
        </authorList>
    </citation>
    <scope>NUCLEOTIDE SEQUENCE [LARGE SCALE GENOMIC DNA]</scope>
    <source>
        <strain evidence="10">Ve08.2h10</strain>
    </source>
</reference>
<comment type="similarity">
    <text evidence="2">Belongs to the mitochondrion-specific ribosomal protein mS23 family.</text>
</comment>
<keyword evidence="10" id="KW-1185">Reference proteome</keyword>
<name>A0A0D0DY16_9AGAM</name>
<feature type="compositionally biased region" description="Pro residues" evidence="8">
    <location>
        <begin position="39"/>
        <end position="48"/>
    </location>
</feature>
<sequence>MVRRIASQVHKQVSRLMQVNYMRDEPVWYQAVLQFPPLPLPPRAPPSRPDVEAKTPRRQLTPNSKLRPPKNQPLTVSYLEDEVRRQFFRDHPFEAFRPVSIVEGGLVEEEHPANGKGWTRLSQRGKNPTAEDVVLFAVSLHRHHKVSLTVAYTRAVAEFRALRGEYDIANTFARMEAEAYGTVFPSEIDRTFEKEDKVYQAIERKKALDEGALLARKRWKAILNVDSGMGNTWSRGQEYARLQKQGVLPTHLVADDQAKPTEDELFGNSEAEIVAGTPDFLRVLQQHT</sequence>
<dbReference type="STRING" id="930991.A0A0D0DY16"/>
<keyword evidence="5" id="KW-0687">Ribonucleoprotein</keyword>
<dbReference type="OrthoDB" id="5542239at2759"/>
<evidence type="ECO:0000256" key="7">
    <source>
        <dbReference type="ARBA" id="ARBA00035421"/>
    </source>
</evidence>
<dbReference type="PANTHER" id="PTHR37799:SF1">
    <property type="entry name" value="SMALL RIBOSOMAL SUBUNIT PROTEIN MS23"/>
    <property type="match status" value="1"/>
</dbReference>
<evidence type="ECO:0000256" key="4">
    <source>
        <dbReference type="ARBA" id="ARBA00023128"/>
    </source>
</evidence>
<evidence type="ECO:0000313" key="10">
    <source>
        <dbReference type="Proteomes" id="UP000054538"/>
    </source>
</evidence>
<accession>A0A0D0DY16</accession>
<proteinExistence type="inferred from homology"/>
<evidence type="ECO:0000256" key="8">
    <source>
        <dbReference type="SAM" id="MobiDB-lite"/>
    </source>
</evidence>
<evidence type="ECO:0000256" key="3">
    <source>
        <dbReference type="ARBA" id="ARBA00022980"/>
    </source>
</evidence>
<dbReference type="Proteomes" id="UP000054538">
    <property type="component" value="Unassembled WGS sequence"/>
</dbReference>
<dbReference type="PANTHER" id="PTHR37799">
    <property type="entry name" value="37S RIBOSOMAL PROTEIN S25, MITOCHONDRIAL"/>
    <property type="match status" value="1"/>
</dbReference>
<reference evidence="9 10" key="1">
    <citation type="submission" date="2014-04" db="EMBL/GenBank/DDBJ databases">
        <authorList>
            <consortium name="DOE Joint Genome Institute"/>
            <person name="Kuo A."/>
            <person name="Kohler A."/>
            <person name="Jargeat P."/>
            <person name="Nagy L.G."/>
            <person name="Floudas D."/>
            <person name="Copeland A."/>
            <person name="Barry K.W."/>
            <person name="Cichocki N."/>
            <person name="Veneault-Fourrey C."/>
            <person name="LaButti K."/>
            <person name="Lindquist E.A."/>
            <person name="Lipzen A."/>
            <person name="Lundell T."/>
            <person name="Morin E."/>
            <person name="Murat C."/>
            <person name="Sun H."/>
            <person name="Tunlid A."/>
            <person name="Henrissat B."/>
            <person name="Grigoriev I.V."/>
            <person name="Hibbett D.S."/>
            <person name="Martin F."/>
            <person name="Nordberg H.P."/>
            <person name="Cantor M.N."/>
            <person name="Hua S.X."/>
        </authorList>
    </citation>
    <scope>NUCLEOTIDE SEQUENCE [LARGE SCALE GENOMIC DNA]</scope>
    <source>
        <strain evidence="9 10">Ve08.2h10</strain>
    </source>
</reference>
<dbReference type="EMBL" id="KN824831">
    <property type="protein sequence ID" value="KIL00564.1"/>
    <property type="molecule type" value="Genomic_DNA"/>
</dbReference>
<comment type="subcellular location">
    <subcellularLocation>
        <location evidence="1">Mitochondrion</location>
    </subcellularLocation>
</comment>
<evidence type="ECO:0000313" key="9">
    <source>
        <dbReference type="EMBL" id="KIL00564.1"/>
    </source>
</evidence>
<keyword evidence="4" id="KW-0496">Mitochondrion</keyword>
<dbReference type="HOGENOM" id="CLU_068101_0_0_1"/>
<dbReference type="Pfam" id="PF13741">
    <property type="entry name" value="MRP-S25"/>
    <property type="match status" value="1"/>
</dbReference>
<dbReference type="FunCoup" id="A0A0D0DY16">
    <property type="interactions" value="224"/>
</dbReference>
<evidence type="ECO:0000256" key="6">
    <source>
        <dbReference type="ARBA" id="ARBA00035137"/>
    </source>
</evidence>
<evidence type="ECO:0000256" key="2">
    <source>
        <dbReference type="ARBA" id="ARBA00009864"/>
    </source>
</evidence>
<dbReference type="GO" id="GO:0005763">
    <property type="term" value="C:mitochondrial small ribosomal subunit"/>
    <property type="evidence" value="ECO:0007669"/>
    <property type="project" value="InterPro"/>
</dbReference>
<dbReference type="InParanoid" id="A0A0D0DY16"/>
<dbReference type="GO" id="GO:0003735">
    <property type="term" value="F:structural constituent of ribosome"/>
    <property type="evidence" value="ECO:0007669"/>
    <property type="project" value="InterPro"/>
</dbReference>
<feature type="region of interest" description="Disordered" evidence="8">
    <location>
        <begin position="39"/>
        <end position="73"/>
    </location>
</feature>
<dbReference type="AlphaFoldDB" id="A0A0D0DY16"/>
<organism evidence="9 10">
    <name type="scientific">Paxillus rubicundulus Ve08.2h10</name>
    <dbReference type="NCBI Taxonomy" id="930991"/>
    <lineage>
        <taxon>Eukaryota</taxon>
        <taxon>Fungi</taxon>
        <taxon>Dikarya</taxon>
        <taxon>Basidiomycota</taxon>
        <taxon>Agaricomycotina</taxon>
        <taxon>Agaricomycetes</taxon>
        <taxon>Agaricomycetidae</taxon>
        <taxon>Boletales</taxon>
        <taxon>Paxilineae</taxon>
        <taxon>Paxillaceae</taxon>
        <taxon>Paxillus</taxon>
    </lineage>
</organism>
<gene>
    <name evidence="9" type="ORF">PAXRUDRAFT_129560</name>
</gene>
<evidence type="ECO:0000256" key="1">
    <source>
        <dbReference type="ARBA" id="ARBA00004173"/>
    </source>
</evidence>
<evidence type="ECO:0000256" key="5">
    <source>
        <dbReference type="ARBA" id="ARBA00023274"/>
    </source>
</evidence>
<dbReference type="InterPro" id="IPR016939">
    <property type="entry name" value="Ribosomal_mS23_fun"/>
</dbReference>